<dbReference type="InterPro" id="IPR049625">
    <property type="entry name" value="Glyco_transf_61_cat"/>
</dbReference>
<gene>
    <name evidence="6" type="ORF">CcCBS67573_g06607</name>
</gene>
<keyword evidence="2" id="KW-0808">Transferase</keyword>
<dbReference type="AlphaFoldDB" id="A0A507F3S0"/>
<keyword evidence="3" id="KW-0325">Glycoprotein</keyword>
<evidence type="ECO:0000256" key="3">
    <source>
        <dbReference type="ARBA" id="ARBA00023180"/>
    </source>
</evidence>
<proteinExistence type="predicted"/>
<keyword evidence="4" id="KW-1133">Transmembrane helix</keyword>
<dbReference type="InterPro" id="IPR007657">
    <property type="entry name" value="Glycosyltransferase_61"/>
</dbReference>
<comment type="caution">
    <text evidence="6">The sequence shown here is derived from an EMBL/GenBank/DDBJ whole genome shotgun (WGS) entry which is preliminary data.</text>
</comment>
<sequence length="714" mass="79764">MYLTQPLSVKPAPARIGSYNKRYKRLLVLAAVILCMSPWALLIFSFMPRDASLVGGSDTDWMNVDKLTFKAAVQSEIRHISSTTPTPTNDTRSPREHILLALASHTESDTCDYYMNAQFLEDPVAQPHRLCSSDKLVQDPLKPSAIHMDAFDMKRRLSFYPQKLEWARGFKTGLVNEELQPWMKDYLKSRERVSLVLDSDPVVPPSVGSDGPGPDDNVWKEAGEISWSLRKDSIQSGTSLLRCGILDTNIPQRYCDSRNVAMKLNMVPPVTNWPGLDLRPPFGVLEASCHLSENEWFGRGFGDGAAGWMFDGMEIVPPQESATIECDAWIDTTLFFISRWDTTNPYQFHQDAMNTFLVYSLLQLHPSKVQPVILDSRNSDGPYTAAWSHIFSSSRHLVDVRQIRDTITDALKQNANPLNASPVVCFKRAVWGIHGGISPLSRGGTKKTKCENAPLLFAFRDFMLERIWDAAGVVRGEKGTGGAVEAWRTLPVASLEKEDNAGYVFEEEVRRLEREQGREQARNFAYETVVVTYAVRNMSTSRSMNEKGILGSTVVHGVAGTKQRGFSQDGRVDRLKRIIPNEAALIQSLKELADSYDVQETGIKIHFRAVDFAALAFEDQVAIAQGTDFYIGPHGAAFVHLLYLRQLPFAAVLELKPPERGAGNQQFQNLALKMGNQYDYVSTGSSIDREQMSKISSAATRLLDTLTTARNAIK</sequence>
<evidence type="ECO:0000259" key="5">
    <source>
        <dbReference type="Pfam" id="PF04577"/>
    </source>
</evidence>
<dbReference type="OrthoDB" id="529273at2759"/>
<dbReference type="PANTHER" id="PTHR20961">
    <property type="entry name" value="GLYCOSYLTRANSFERASE"/>
    <property type="match status" value="1"/>
</dbReference>
<keyword evidence="1" id="KW-0328">Glycosyltransferase</keyword>
<evidence type="ECO:0000256" key="1">
    <source>
        <dbReference type="ARBA" id="ARBA00022676"/>
    </source>
</evidence>
<evidence type="ECO:0000313" key="6">
    <source>
        <dbReference type="EMBL" id="TPX70270.1"/>
    </source>
</evidence>
<dbReference type="EMBL" id="QEAP01000291">
    <property type="protein sequence ID" value="TPX70270.1"/>
    <property type="molecule type" value="Genomic_DNA"/>
</dbReference>
<evidence type="ECO:0000256" key="2">
    <source>
        <dbReference type="ARBA" id="ARBA00022679"/>
    </source>
</evidence>
<keyword evidence="4" id="KW-0472">Membrane</keyword>
<evidence type="ECO:0000256" key="4">
    <source>
        <dbReference type="SAM" id="Phobius"/>
    </source>
</evidence>
<evidence type="ECO:0000313" key="7">
    <source>
        <dbReference type="Proteomes" id="UP000320333"/>
    </source>
</evidence>
<dbReference type="GO" id="GO:0016757">
    <property type="term" value="F:glycosyltransferase activity"/>
    <property type="evidence" value="ECO:0007669"/>
    <property type="project" value="UniProtKB-KW"/>
</dbReference>
<accession>A0A507F3S0</accession>
<feature type="domain" description="Glycosyltransferase 61 catalytic" evidence="5">
    <location>
        <begin position="573"/>
        <end position="645"/>
    </location>
</feature>
<dbReference type="Pfam" id="PF04577">
    <property type="entry name" value="Glyco_transf_61"/>
    <property type="match status" value="1"/>
</dbReference>
<feature type="transmembrane region" description="Helical" evidence="4">
    <location>
        <begin position="26"/>
        <end position="47"/>
    </location>
</feature>
<protein>
    <recommendedName>
        <fullName evidence="5">Glycosyltransferase 61 catalytic domain-containing protein</fullName>
    </recommendedName>
</protein>
<dbReference type="Proteomes" id="UP000320333">
    <property type="component" value="Unassembled WGS sequence"/>
</dbReference>
<organism evidence="6 7">
    <name type="scientific">Chytriomyces confervae</name>
    <dbReference type="NCBI Taxonomy" id="246404"/>
    <lineage>
        <taxon>Eukaryota</taxon>
        <taxon>Fungi</taxon>
        <taxon>Fungi incertae sedis</taxon>
        <taxon>Chytridiomycota</taxon>
        <taxon>Chytridiomycota incertae sedis</taxon>
        <taxon>Chytridiomycetes</taxon>
        <taxon>Chytridiales</taxon>
        <taxon>Chytriomycetaceae</taxon>
        <taxon>Chytriomyces</taxon>
    </lineage>
</organism>
<reference evidence="6 7" key="1">
    <citation type="journal article" date="2019" name="Sci. Rep.">
        <title>Comparative genomics of chytrid fungi reveal insights into the obligate biotrophic and pathogenic lifestyle of Synchytrium endobioticum.</title>
        <authorList>
            <person name="van de Vossenberg B.T.L.H."/>
            <person name="Warris S."/>
            <person name="Nguyen H.D.T."/>
            <person name="van Gent-Pelzer M.P.E."/>
            <person name="Joly D.L."/>
            <person name="van de Geest H.C."/>
            <person name="Bonants P.J.M."/>
            <person name="Smith D.S."/>
            <person name="Levesque C.A."/>
            <person name="van der Lee T.A.J."/>
        </authorList>
    </citation>
    <scope>NUCLEOTIDE SEQUENCE [LARGE SCALE GENOMIC DNA]</scope>
    <source>
        <strain evidence="6 7">CBS 675.73</strain>
    </source>
</reference>
<keyword evidence="4" id="KW-0812">Transmembrane</keyword>
<name>A0A507F3S0_9FUNG</name>
<keyword evidence="7" id="KW-1185">Reference proteome</keyword>
<dbReference type="STRING" id="246404.A0A507F3S0"/>